<reference evidence="1 2" key="1">
    <citation type="submission" date="2018-11" db="EMBL/GenBank/DDBJ databases">
        <title>Genomic Encyclopedia of Type Strains, Phase IV (KMG-IV): sequencing the most valuable type-strain genomes for metagenomic binning, comparative biology and taxonomic classification.</title>
        <authorList>
            <person name="Goeker M."/>
        </authorList>
    </citation>
    <scope>NUCLEOTIDE SEQUENCE [LARGE SCALE GENOMIC DNA]</scope>
    <source>
        <strain evidence="1 2">DSM 27238</strain>
    </source>
</reference>
<gene>
    <name evidence="1" type="ORF">EDC46_0468</name>
</gene>
<accession>A0A3N4VSI5</accession>
<sequence length="78" mass="9376">MKIYYIYSDYYDQDWIDHIESLQSITVFRNKNAIRQALEYSATKDKWNSFDIVEKGRSCDLIDQNKHFNMVFAVQALE</sequence>
<evidence type="ECO:0000313" key="1">
    <source>
        <dbReference type="EMBL" id="RPE86076.1"/>
    </source>
</evidence>
<dbReference type="EMBL" id="RKQP01000001">
    <property type="protein sequence ID" value="RPE86076.1"/>
    <property type="molecule type" value="Genomic_DNA"/>
</dbReference>
<dbReference type="Proteomes" id="UP000281691">
    <property type="component" value="Unassembled WGS sequence"/>
</dbReference>
<protein>
    <submittedName>
        <fullName evidence="1">Uncharacterized protein</fullName>
    </submittedName>
</protein>
<comment type="caution">
    <text evidence="1">The sequence shown here is derived from an EMBL/GenBank/DDBJ whole genome shotgun (WGS) entry which is preliminary data.</text>
</comment>
<evidence type="ECO:0000313" key="2">
    <source>
        <dbReference type="Proteomes" id="UP000281691"/>
    </source>
</evidence>
<dbReference type="AlphaFoldDB" id="A0A3N4VSI5"/>
<name>A0A3N4VSI5_9PAST</name>
<proteinExistence type="predicted"/>
<organism evidence="1 2">
    <name type="scientific">Vespertiliibacter pulmonis</name>
    <dbReference type="NCBI Taxonomy" id="1443036"/>
    <lineage>
        <taxon>Bacteria</taxon>
        <taxon>Pseudomonadati</taxon>
        <taxon>Pseudomonadota</taxon>
        <taxon>Gammaproteobacteria</taxon>
        <taxon>Pasteurellales</taxon>
        <taxon>Pasteurellaceae</taxon>
        <taxon>Vespertiliibacter</taxon>
    </lineage>
</organism>
<keyword evidence="2" id="KW-1185">Reference proteome</keyword>